<keyword evidence="3" id="KW-1185">Reference proteome</keyword>
<evidence type="ECO:0000313" key="3">
    <source>
        <dbReference type="Proteomes" id="UP000789759"/>
    </source>
</evidence>
<dbReference type="AlphaFoldDB" id="A0A9N9KJ01"/>
<feature type="non-terminal residue" evidence="2">
    <location>
        <position position="1"/>
    </location>
</feature>
<organism evidence="2 3">
    <name type="scientific">Cetraspora pellucida</name>
    <dbReference type="NCBI Taxonomy" id="1433469"/>
    <lineage>
        <taxon>Eukaryota</taxon>
        <taxon>Fungi</taxon>
        <taxon>Fungi incertae sedis</taxon>
        <taxon>Mucoromycota</taxon>
        <taxon>Glomeromycotina</taxon>
        <taxon>Glomeromycetes</taxon>
        <taxon>Diversisporales</taxon>
        <taxon>Gigasporaceae</taxon>
        <taxon>Cetraspora</taxon>
    </lineage>
</organism>
<proteinExistence type="predicted"/>
<accession>A0A9N9KJ01</accession>
<feature type="non-terminal residue" evidence="2">
    <location>
        <position position="106"/>
    </location>
</feature>
<protein>
    <submittedName>
        <fullName evidence="2">7078_t:CDS:1</fullName>
    </submittedName>
</protein>
<evidence type="ECO:0000313" key="2">
    <source>
        <dbReference type="EMBL" id="CAG8835900.1"/>
    </source>
</evidence>
<sequence length="106" mass="12679">DYNHDPIKEQKENIEKETQKETEVHNIIKSMNKLNISDERIKEYQNLNIIIKIERYLNNIKKMVTIKNFGNNYITLNNNIDKLYNNFCISLGININQKEITDKNNH</sequence>
<dbReference type="EMBL" id="CAJVQA010077202">
    <property type="protein sequence ID" value="CAG8835900.1"/>
    <property type="molecule type" value="Genomic_DNA"/>
</dbReference>
<reference evidence="2" key="1">
    <citation type="submission" date="2021-06" db="EMBL/GenBank/DDBJ databases">
        <authorList>
            <person name="Kallberg Y."/>
            <person name="Tangrot J."/>
            <person name="Rosling A."/>
        </authorList>
    </citation>
    <scope>NUCLEOTIDE SEQUENCE</scope>
    <source>
        <strain evidence="2">FL966</strain>
    </source>
</reference>
<evidence type="ECO:0000256" key="1">
    <source>
        <dbReference type="SAM" id="MobiDB-lite"/>
    </source>
</evidence>
<dbReference type="Proteomes" id="UP000789759">
    <property type="component" value="Unassembled WGS sequence"/>
</dbReference>
<comment type="caution">
    <text evidence="2">The sequence shown here is derived from an EMBL/GenBank/DDBJ whole genome shotgun (WGS) entry which is preliminary data.</text>
</comment>
<feature type="region of interest" description="Disordered" evidence="1">
    <location>
        <begin position="1"/>
        <end position="20"/>
    </location>
</feature>
<name>A0A9N9KJ01_9GLOM</name>
<gene>
    <name evidence="2" type="ORF">CPELLU_LOCUS21311</name>
</gene>